<protein>
    <submittedName>
        <fullName evidence="1">DUF1127 domain-containing protein</fullName>
    </submittedName>
</protein>
<evidence type="ECO:0000313" key="2">
    <source>
        <dbReference type="Proteomes" id="UP000295238"/>
    </source>
</evidence>
<accession>A0A4R5ULS7</accession>
<gene>
    <name evidence="1" type="ORF">E2F50_01215</name>
</gene>
<evidence type="ECO:0000313" key="1">
    <source>
        <dbReference type="EMBL" id="TDK38797.1"/>
    </source>
</evidence>
<reference evidence="1 2" key="1">
    <citation type="submission" date="2019-03" db="EMBL/GenBank/DDBJ databases">
        <title>Rhizobium sp. nov., an bacterium isolated from biocrust in Mu Us Desert.</title>
        <authorList>
            <person name="Lixiong L."/>
        </authorList>
    </citation>
    <scope>NUCLEOTIDE SEQUENCE [LARGE SCALE GENOMIC DNA]</scope>
    <source>
        <strain evidence="1 2">SPY-1</strain>
    </source>
</reference>
<proteinExistence type="predicted"/>
<dbReference type="EMBL" id="SMTL01000001">
    <property type="protein sequence ID" value="TDK38797.1"/>
    <property type="molecule type" value="Genomic_DNA"/>
</dbReference>
<dbReference type="RefSeq" id="WP_133314246.1">
    <property type="nucleotide sequence ID" value="NZ_SMTL01000001.1"/>
</dbReference>
<dbReference type="Proteomes" id="UP000295238">
    <property type="component" value="Unassembled WGS sequence"/>
</dbReference>
<keyword evidence="2" id="KW-1185">Reference proteome</keyword>
<comment type="caution">
    <text evidence="1">The sequence shown here is derived from an EMBL/GenBank/DDBJ whole genome shotgun (WGS) entry which is preliminary data.</text>
</comment>
<dbReference type="AlphaFoldDB" id="A0A4R5ULS7"/>
<organism evidence="1 2">
    <name type="scientific">Rhizobium deserti</name>
    <dbReference type="NCBI Taxonomy" id="2547961"/>
    <lineage>
        <taxon>Bacteria</taxon>
        <taxon>Pseudomonadati</taxon>
        <taxon>Pseudomonadota</taxon>
        <taxon>Alphaproteobacteria</taxon>
        <taxon>Hyphomicrobiales</taxon>
        <taxon>Rhizobiaceae</taxon>
        <taxon>Rhizobium/Agrobacterium group</taxon>
        <taxon>Rhizobium</taxon>
    </lineage>
</organism>
<sequence>MSKEQALVAADLSEIVDDLHGKFGARRIIWNVIVAAWRSRWSHNSTSGLSNRMRRDIGLQEEDDERLALAFFHWWNLRP</sequence>
<dbReference type="OrthoDB" id="8420205at2"/>
<name>A0A4R5ULS7_9HYPH</name>